<organism evidence="2 3">
    <name type="scientific">Daphnia galeata</name>
    <dbReference type="NCBI Taxonomy" id="27404"/>
    <lineage>
        <taxon>Eukaryota</taxon>
        <taxon>Metazoa</taxon>
        <taxon>Ecdysozoa</taxon>
        <taxon>Arthropoda</taxon>
        <taxon>Crustacea</taxon>
        <taxon>Branchiopoda</taxon>
        <taxon>Diplostraca</taxon>
        <taxon>Cladocera</taxon>
        <taxon>Anomopoda</taxon>
        <taxon>Daphniidae</taxon>
        <taxon>Daphnia</taxon>
    </lineage>
</organism>
<evidence type="ECO:0000256" key="1">
    <source>
        <dbReference type="SAM" id="MobiDB-lite"/>
    </source>
</evidence>
<accession>A0A8J2RR00</accession>
<evidence type="ECO:0000313" key="3">
    <source>
        <dbReference type="Proteomes" id="UP000789390"/>
    </source>
</evidence>
<dbReference type="InterPro" id="IPR032675">
    <property type="entry name" value="LRR_dom_sf"/>
</dbReference>
<dbReference type="Proteomes" id="UP000789390">
    <property type="component" value="Unassembled WGS sequence"/>
</dbReference>
<dbReference type="AlphaFoldDB" id="A0A8J2RR00"/>
<dbReference type="EMBL" id="CAKKLH010000280">
    <property type="protein sequence ID" value="CAH0107922.1"/>
    <property type="molecule type" value="Genomic_DNA"/>
</dbReference>
<dbReference type="Gene3D" id="3.80.10.10">
    <property type="entry name" value="Ribonuclease Inhibitor"/>
    <property type="match status" value="1"/>
</dbReference>
<proteinExistence type="predicted"/>
<sequence length="707" mass="81643">MKNKFAVARLEEIAFKACYREILSNLLLCPEHSQPHNVSMYSYSSLISLNPFLTSSNVRTFVRSRLNYHLIGIMNDEIRKKLVSEFNETFDSAEQKPDIWVFLDCVLDNSFTELETWVASPKTEPNEKLVHSICNRSPSIEILKLNFEMVGKSKLLMDKLQPIISSLSTLTHLTSLSLHHLNKRHRGLLNCIGTSCPKLHHLCITGFPIIAKDILALMLGEKLNQFPDGEKVEENIDINLKIRPEVLSPFCFTLQHLQLHHLMEEKQRFKKICEFFTLHHLSNLEDLEEKEKFKKNCAELYSASVALLLRHMPNLRRIDQIRSSVCSAIKLLHQIPKANQEVNELDDVTTGRLNLGSEDSKDQTHLRLPSPLMITNSPFSGVLSLTSIHYVNIRDEITMKAIGRMCPHLKEVTFTEWLHTNRFAPDQLLSILTTEWPKVECVTLIRVSTRYRKAIFLGIGPQLSQLTFVDCKRIDFVELLSCTELEVLRIFLSSSLLLPSENPEEKYFPSGPFLPKLTRLESDICLGSRYSHLFEEKDSLTYLNLECCHVGTKASNISNWNEMTKYWQRLHTLRIRQCTGLAMAGTKSLCLQLTKLKELSLPRWMLYSKDEREISYDLMDYFNKRPLKICLKFESRKSSLVCPYQDRKFPNYEDSDEEISSRDSDISSNFGEDKGSDAWWGEERVYEYSNGFDCYDDDSDSGGDDQF</sequence>
<protein>
    <submittedName>
        <fullName evidence="2">Uncharacterized protein</fullName>
    </submittedName>
</protein>
<comment type="caution">
    <text evidence="2">The sequence shown here is derived from an EMBL/GenBank/DDBJ whole genome shotgun (WGS) entry which is preliminary data.</text>
</comment>
<feature type="compositionally biased region" description="Basic and acidic residues" evidence="1">
    <location>
        <begin position="659"/>
        <end position="673"/>
    </location>
</feature>
<name>A0A8J2RR00_9CRUS</name>
<reference evidence="2" key="1">
    <citation type="submission" date="2021-11" db="EMBL/GenBank/DDBJ databases">
        <authorList>
            <person name="Schell T."/>
        </authorList>
    </citation>
    <scope>NUCLEOTIDE SEQUENCE</scope>
    <source>
        <strain evidence="2">M5</strain>
    </source>
</reference>
<dbReference type="SUPFAM" id="SSF52047">
    <property type="entry name" value="RNI-like"/>
    <property type="match status" value="2"/>
</dbReference>
<evidence type="ECO:0000313" key="2">
    <source>
        <dbReference type="EMBL" id="CAH0107922.1"/>
    </source>
</evidence>
<gene>
    <name evidence="2" type="ORF">DGAL_LOCUS11261</name>
</gene>
<feature type="region of interest" description="Disordered" evidence="1">
    <location>
        <begin position="652"/>
        <end position="673"/>
    </location>
</feature>
<keyword evidence="3" id="KW-1185">Reference proteome</keyword>